<evidence type="ECO:0000313" key="4">
    <source>
        <dbReference type="Proteomes" id="UP000014155"/>
    </source>
</evidence>
<dbReference type="InterPro" id="IPR026866">
    <property type="entry name" value="CR006_AAA"/>
</dbReference>
<feature type="domain" description="Protein CR006 P-loop" evidence="2">
    <location>
        <begin position="36"/>
        <end position="735"/>
    </location>
</feature>
<dbReference type="EMBL" id="AORV01000036">
    <property type="protein sequence ID" value="EMS71563.1"/>
    <property type="molecule type" value="Genomic_DNA"/>
</dbReference>
<evidence type="ECO:0000256" key="1">
    <source>
        <dbReference type="SAM" id="Coils"/>
    </source>
</evidence>
<dbReference type="Pfam" id="PF13166">
    <property type="entry name" value="AAA_13"/>
    <property type="match status" value="1"/>
</dbReference>
<evidence type="ECO:0000259" key="2">
    <source>
        <dbReference type="Pfam" id="PF13166"/>
    </source>
</evidence>
<reference evidence="3 4" key="1">
    <citation type="journal article" date="2013" name="Genome Announc.">
        <title>Draft Genome Sequence of the Cellulolytic, Mesophilic, Anaerobic Bacterium Clostridium termitidis Strain CT1112 (DSM 5398).</title>
        <authorList>
            <person name="Lal S."/>
            <person name="Ramachandran U."/>
            <person name="Zhang X."/>
            <person name="Munir R."/>
            <person name="Sparling R."/>
            <person name="Levin D.B."/>
        </authorList>
    </citation>
    <scope>NUCLEOTIDE SEQUENCE [LARGE SCALE GENOMIC DNA]</scope>
    <source>
        <strain evidence="3 4">CT1112</strain>
    </source>
</reference>
<feature type="coiled-coil region" evidence="1">
    <location>
        <begin position="459"/>
        <end position="486"/>
    </location>
</feature>
<dbReference type="PATRIC" id="fig|1195236.3.peg.2946"/>
<name>S0FSQ9_RUMCE</name>
<protein>
    <recommendedName>
        <fullName evidence="2">Protein CR006 P-loop domain-containing protein</fullName>
    </recommendedName>
</protein>
<organism evidence="3 4">
    <name type="scientific">Ruminiclostridium cellobioparum subsp. termitidis CT1112</name>
    <dbReference type="NCBI Taxonomy" id="1195236"/>
    <lineage>
        <taxon>Bacteria</taxon>
        <taxon>Bacillati</taxon>
        <taxon>Bacillota</taxon>
        <taxon>Clostridia</taxon>
        <taxon>Eubacteriales</taxon>
        <taxon>Oscillospiraceae</taxon>
        <taxon>Ruminiclostridium</taxon>
    </lineage>
</organism>
<keyword evidence="1" id="KW-0175">Coiled coil</keyword>
<sequence>MFKDVTTIKMSGANFDSLTSFDFFNPHDENKVKTVKGALLYGRNGTGKSTIARAFRKLAGGNVPVITSATFYDDAGHLVMLTEEEKKHIFIFDEDYVDQNVRLQQDHLETIVMLGQAADLTEKIEKAGAERDTAKTAYDQKDAVYNEYCDASNVKSPKHYISLLVNALRGDDNWAGRDREINNGRQNTGVKDDTYKKFVTLTPSKPKTELIADYKAKLKELEAAKTGASTVDVRVPSVPDSYSTYDDETVQLLLAEKIEKPELSERENKLFELLQDGKGNELSQRLTVFHKKETVECPYCFQLVTPEHRKTLVESIEKVLSKAVESHQKALRDHIFDQIIINLNSYERLEGYQTCVDLIAKINAAIQENNDNLKKKIENSYEPINTKTTEVKTLVTQLMTALEDLEKARTEYNKAAKKTDPIIKELNKINSEIAHYDVADLVMQLDKQQDEYVVAEKLHKEFKVAYDAKKKAVDDLEAQRKNIRIALDAINACMKYIFFADDRLKIEYVDGSYKLLSHGKSVKPCDVSVGERNIIGLSYFFTSILEGQEETRAYGEEYLLVIDDPVSSYDTENKIGILSFLKYKLSMFLEGNPNTRALVMTHDLMTFYDVHKLFEEIVDVCKQKGYPQGPKFNRLEMRDGGMKTFSYNNRQEYTEILKAAYTYASGQANDYELVIGNMMRQALEAFSTFEYKKGIEAVSTDVQILGLLPEPEYVSYYKNLMYRLVLHGGSHKEEQIKAMKDFQFFSLISETEKKRTAKDVLCFIYLLNKRHLLEHLKDSGNIEPELQSWCQDINTRSGGNMSSLRKPQFIWSQVDVF</sequence>
<dbReference type="eggNOG" id="COG4694">
    <property type="taxonomic scope" value="Bacteria"/>
</dbReference>
<dbReference type="AlphaFoldDB" id="S0FSQ9"/>
<proteinExistence type="predicted"/>
<keyword evidence="4" id="KW-1185">Reference proteome</keyword>
<dbReference type="SUPFAM" id="SSF52540">
    <property type="entry name" value="P-loop containing nucleoside triphosphate hydrolases"/>
    <property type="match status" value="1"/>
</dbReference>
<dbReference type="InterPro" id="IPR027417">
    <property type="entry name" value="P-loop_NTPase"/>
</dbReference>
<dbReference type="RefSeq" id="WP_004626367.1">
    <property type="nucleotide sequence ID" value="NZ_AORV01000036.1"/>
</dbReference>
<dbReference type="STRING" id="1195236.CTER_2626"/>
<gene>
    <name evidence="3" type="ORF">CTER_2626</name>
</gene>
<comment type="caution">
    <text evidence="3">The sequence shown here is derived from an EMBL/GenBank/DDBJ whole genome shotgun (WGS) entry which is preliminary data.</text>
</comment>
<evidence type="ECO:0000313" key="3">
    <source>
        <dbReference type="EMBL" id="EMS71563.1"/>
    </source>
</evidence>
<feature type="coiled-coil region" evidence="1">
    <location>
        <begin position="359"/>
        <end position="418"/>
    </location>
</feature>
<dbReference type="Proteomes" id="UP000014155">
    <property type="component" value="Unassembled WGS sequence"/>
</dbReference>
<accession>S0FSQ9</accession>
<dbReference type="Gene3D" id="3.40.50.300">
    <property type="entry name" value="P-loop containing nucleotide triphosphate hydrolases"/>
    <property type="match status" value="2"/>
</dbReference>